<reference evidence="1 2" key="1">
    <citation type="journal article" date="2022" name="Genome Biol. Evol.">
        <title>The Spruce Budworm Genome: Reconstructing the Evolutionary History of Antifreeze Proteins.</title>
        <authorList>
            <person name="Beliveau C."/>
            <person name="Gagne P."/>
            <person name="Picq S."/>
            <person name="Vernygora O."/>
            <person name="Keeling C.I."/>
            <person name="Pinkney K."/>
            <person name="Doucet D."/>
            <person name="Wen F."/>
            <person name="Johnston J.S."/>
            <person name="Maaroufi H."/>
            <person name="Boyle B."/>
            <person name="Laroche J."/>
            <person name="Dewar K."/>
            <person name="Juretic N."/>
            <person name="Blackburn G."/>
            <person name="Nisole A."/>
            <person name="Brunet B."/>
            <person name="Brandao M."/>
            <person name="Lumley L."/>
            <person name="Duan J."/>
            <person name="Quan G."/>
            <person name="Lucarotti C.J."/>
            <person name="Roe A.D."/>
            <person name="Sperling F.A.H."/>
            <person name="Levesque R.C."/>
            <person name="Cusson M."/>
        </authorList>
    </citation>
    <scope>NUCLEOTIDE SEQUENCE [LARGE SCALE GENOMIC DNA]</scope>
    <source>
        <strain evidence="1">Glfc:IPQL:Cfum</strain>
    </source>
</reference>
<accession>A0ACC0JLR3</accession>
<sequence>MYFFLQTTFVLKRRWPPPLHKKGGKTTKLRGRHFVYDLVEDKNVVRQPDMKVILNQYVEGVGNAGDVLTMRPNQVYRDYLMPGLAVYATPENMEKYQVEENKPKSEDTFSSPYVQRTMNCLSRLVLQITMSKKEPWTLEPWHVKTSFRKAGFVVPEHAIKMPPGKVSGPDLSLQDKEFFVTVTINKTETVNVRCRIHHWATGLERLPWVEHHWKKVTEPLFPEQAEVLQNLPLPE</sequence>
<keyword evidence="2" id="KW-1185">Reference proteome</keyword>
<organism evidence="1 2">
    <name type="scientific">Choristoneura fumiferana</name>
    <name type="common">Spruce budworm moth</name>
    <name type="synonym">Archips fumiferana</name>
    <dbReference type="NCBI Taxonomy" id="7141"/>
    <lineage>
        <taxon>Eukaryota</taxon>
        <taxon>Metazoa</taxon>
        <taxon>Ecdysozoa</taxon>
        <taxon>Arthropoda</taxon>
        <taxon>Hexapoda</taxon>
        <taxon>Insecta</taxon>
        <taxon>Pterygota</taxon>
        <taxon>Neoptera</taxon>
        <taxon>Endopterygota</taxon>
        <taxon>Lepidoptera</taxon>
        <taxon>Glossata</taxon>
        <taxon>Ditrysia</taxon>
        <taxon>Tortricoidea</taxon>
        <taxon>Tortricidae</taxon>
        <taxon>Tortricinae</taxon>
        <taxon>Choristoneura</taxon>
    </lineage>
</organism>
<evidence type="ECO:0000313" key="1">
    <source>
        <dbReference type="EMBL" id="KAI8425024.1"/>
    </source>
</evidence>
<name>A0ACC0JLR3_CHOFU</name>
<comment type="caution">
    <text evidence="1">The sequence shown here is derived from an EMBL/GenBank/DDBJ whole genome shotgun (WGS) entry which is preliminary data.</text>
</comment>
<protein>
    <submittedName>
        <fullName evidence="1">Uncharacterized protein</fullName>
    </submittedName>
</protein>
<dbReference type="Proteomes" id="UP001064048">
    <property type="component" value="Chromosome 11"/>
</dbReference>
<proteinExistence type="predicted"/>
<dbReference type="EMBL" id="CM046111">
    <property type="protein sequence ID" value="KAI8425024.1"/>
    <property type="molecule type" value="Genomic_DNA"/>
</dbReference>
<evidence type="ECO:0000313" key="2">
    <source>
        <dbReference type="Proteomes" id="UP001064048"/>
    </source>
</evidence>
<gene>
    <name evidence="1" type="ORF">MSG28_006907</name>
</gene>